<accession>A0AAN6VJC9</accession>
<dbReference type="AlphaFoldDB" id="A0AAN6VJC9"/>
<gene>
    <name evidence="1" type="ORF">C8A00DRAFT_34907</name>
</gene>
<reference evidence="1" key="1">
    <citation type="journal article" date="2023" name="Mol. Phylogenet. Evol.">
        <title>Genome-scale phylogeny and comparative genomics of the fungal order Sordariales.</title>
        <authorList>
            <person name="Hensen N."/>
            <person name="Bonometti L."/>
            <person name="Westerberg I."/>
            <person name="Brannstrom I.O."/>
            <person name="Guillou S."/>
            <person name="Cros-Aarteil S."/>
            <person name="Calhoun S."/>
            <person name="Haridas S."/>
            <person name="Kuo A."/>
            <person name="Mondo S."/>
            <person name="Pangilinan J."/>
            <person name="Riley R."/>
            <person name="LaButti K."/>
            <person name="Andreopoulos B."/>
            <person name="Lipzen A."/>
            <person name="Chen C."/>
            <person name="Yan M."/>
            <person name="Daum C."/>
            <person name="Ng V."/>
            <person name="Clum A."/>
            <person name="Steindorff A."/>
            <person name="Ohm R.A."/>
            <person name="Martin F."/>
            <person name="Silar P."/>
            <person name="Natvig D.O."/>
            <person name="Lalanne C."/>
            <person name="Gautier V."/>
            <person name="Ament-Velasquez S.L."/>
            <person name="Kruys A."/>
            <person name="Hutchinson M.I."/>
            <person name="Powell A.J."/>
            <person name="Barry K."/>
            <person name="Miller A.N."/>
            <person name="Grigoriev I.V."/>
            <person name="Debuchy R."/>
            <person name="Gladieux P."/>
            <person name="Hiltunen Thoren M."/>
            <person name="Johannesson H."/>
        </authorList>
    </citation>
    <scope>NUCLEOTIDE SEQUENCE</scope>
    <source>
        <strain evidence="1">CBS 538.74</strain>
    </source>
</reference>
<dbReference type="InterPro" id="IPR022085">
    <property type="entry name" value="OpdG"/>
</dbReference>
<reference evidence="1" key="2">
    <citation type="submission" date="2023-05" db="EMBL/GenBank/DDBJ databases">
        <authorList>
            <consortium name="Lawrence Berkeley National Laboratory"/>
            <person name="Steindorff A."/>
            <person name="Hensen N."/>
            <person name="Bonometti L."/>
            <person name="Westerberg I."/>
            <person name="Brannstrom I.O."/>
            <person name="Guillou S."/>
            <person name="Cros-Aarteil S."/>
            <person name="Calhoun S."/>
            <person name="Haridas S."/>
            <person name="Kuo A."/>
            <person name="Mondo S."/>
            <person name="Pangilinan J."/>
            <person name="Riley R."/>
            <person name="Labutti K."/>
            <person name="Andreopoulos B."/>
            <person name="Lipzen A."/>
            <person name="Chen C."/>
            <person name="Yanf M."/>
            <person name="Daum C."/>
            <person name="Ng V."/>
            <person name="Clum A."/>
            <person name="Ohm R."/>
            <person name="Martin F."/>
            <person name="Silar P."/>
            <person name="Natvig D."/>
            <person name="Lalanne C."/>
            <person name="Gautier V."/>
            <person name="Ament-Velasquez S.L."/>
            <person name="Kruys A."/>
            <person name="Hutchinson M.I."/>
            <person name="Powell A.J."/>
            <person name="Barry K."/>
            <person name="Miller A.N."/>
            <person name="Grigoriev I.V."/>
            <person name="Debuchy R."/>
            <person name="Gladieux P."/>
            <person name="Thoren M.H."/>
            <person name="Johannesson H."/>
        </authorList>
    </citation>
    <scope>NUCLEOTIDE SEQUENCE</scope>
    <source>
        <strain evidence="1">CBS 538.74</strain>
    </source>
</reference>
<evidence type="ECO:0000313" key="1">
    <source>
        <dbReference type="EMBL" id="KAK4152380.1"/>
    </source>
</evidence>
<name>A0AAN6VJC9_9PEZI</name>
<proteinExistence type="predicted"/>
<dbReference type="Proteomes" id="UP001302745">
    <property type="component" value="Unassembled WGS sequence"/>
</dbReference>
<keyword evidence="2" id="KW-1185">Reference proteome</keyword>
<protein>
    <submittedName>
        <fullName evidence="1">Uncharacterized protein</fullName>
    </submittedName>
</protein>
<evidence type="ECO:0000313" key="2">
    <source>
        <dbReference type="Proteomes" id="UP001302745"/>
    </source>
</evidence>
<dbReference type="PANTHER" id="PTHR38797:SF6">
    <property type="match status" value="1"/>
</dbReference>
<dbReference type="EMBL" id="MU856976">
    <property type="protein sequence ID" value="KAK4152380.1"/>
    <property type="molecule type" value="Genomic_DNA"/>
</dbReference>
<comment type="caution">
    <text evidence="1">The sequence shown here is derived from an EMBL/GenBank/DDBJ whole genome shotgun (WGS) entry which is preliminary data.</text>
</comment>
<dbReference type="Pfam" id="PF12311">
    <property type="entry name" value="DUF3632"/>
    <property type="match status" value="1"/>
</dbReference>
<dbReference type="PANTHER" id="PTHR38797">
    <property type="entry name" value="NUCLEAR PORE COMPLEX PROTEIN NUP85-RELATED"/>
    <property type="match status" value="1"/>
</dbReference>
<organism evidence="1 2">
    <name type="scientific">Chaetomidium leptoderma</name>
    <dbReference type="NCBI Taxonomy" id="669021"/>
    <lineage>
        <taxon>Eukaryota</taxon>
        <taxon>Fungi</taxon>
        <taxon>Dikarya</taxon>
        <taxon>Ascomycota</taxon>
        <taxon>Pezizomycotina</taxon>
        <taxon>Sordariomycetes</taxon>
        <taxon>Sordariomycetidae</taxon>
        <taxon>Sordariales</taxon>
        <taxon>Chaetomiaceae</taxon>
        <taxon>Chaetomidium</taxon>
    </lineage>
</organism>
<sequence length="255" mass="28489">MSDPVKLLEPLADPSAANETIAAAVKGFNDQAKAAAAESESSVECYVWDAFGKLFDVVGRTPPEHQGKLLDFSAELQQTTVTDADGKPLKISGFGKLWEDMPQFGMIVRDLWNFDVDDASATAEERAKWANWVAFLAQLTARSEERDVEAFDFSLIALWDLRCAFEEGRSQVSETAVKLAALWLLFAGKRLRKLSADDHKFDAKLGVARGDYSEREWKGFNEQRWEAWKHELKAAQDKLGPDETFQAAVALIEKL</sequence>
<dbReference type="InterPro" id="IPR053204">
    <property type="entry name" value="Oxopyrrolidines_Biosynth-assoc"/>
</dbReference>